<keyword evidence="4" id="KW-1185">Reference proteome</keyword>
<evidence type="ECO:0000313" key="3">
    <source>
        <dbReference type="EMBL" id="EJZ81449.1"/>
    </source>
</evidence>
<reference evidence="2 5" key="1">
    <citation type="journal article" date="2012" name="J. Bacteriol.">
        <title>Draft Genome Sequence of Turicella otitidis ATCC 51513, Isolated from Middle Ear Fluid from a Child with Otitis Media.</title>
        <authorList>
            <person name="Brinkrolf K."/>
            <person name="Schneider J."/>
            <person name="Knecht M."/>
            <person name="Ruckert C."/>
            <person name="Tauch A."/>
        </authorList>
    </citation>
    <scope>NUCLEOTIDE SEQUENCE [LARGE SCALE GENOMIC DNA]</scope>
    <source>
        <strain evidence="2 5">ATCC 51513</strain>
    </source>
</reference>
<dbReference type="STRING" id="29321.AAV33_05565"/>
<dbReference type="HOGENOM" id="CLU_2959534_0_0_11"/>
<dbReference type="InterPro" id="IPR032716">
    <property type="entry name" value="ACC_epsilon"/>
</dbReference>
<dbReference type="Proteomes" id="UP000011016">
    <property type="component" value="Unassembled WGS sequence"/>
</dbReference>
<dbReference type="EMBL" id="AHAE01000076">
    <property type="protein sequence ID" value="EJZ81449.1"/>
    <property type="molecule type" value="Genomic_DNA"/>
</dbReference>
<feature type="region of interest" description="Disordered" evidence="1">
    <location>
        <begin position="27"/>
        <end position="59"/>
    </location>
</feature>
<dbReference type="EMBL" id="CAJZ01000201">
    <property type="protein sequence ID" value="CCI84082.1"/>
    <property type="molecule type" value="Genomic_DNA"/>
</dbReference>
<sequence length="59" mass="6161">MSPDIAVTAGNPTDEELAALIALASAAGDAPEAQPSSPATRRPAWAKRGPSRWVTYRRG</sequence>
<protein>
    <recommendedName>
        <fullName evidence="6">Acyl-CoA carboxylase epsilon subunit</fullName>
    </recommendedName>
</protein>
<dbReference type="Pfam" id="PF13822">
    <property type="entry name" value="ACC_epsilon"/>
    <property type="match status" value="1"/>
</dbReference>
<evidence type="ECO:0000313" key="2">
    <source>
        <dbReference type="EMBL" id="CCI84082.1"/>
    </source>
</evidence>
<accession>I7L9U8</accession>
<dbReference type="GO" id="GO:0003989">
    <property type="term" value="F:acetyl-CoA carboxylase activity"/>
    <property type="evidence" value="ECO:0007669"/>
    <property type="project" value="InterPro"/>
</dbReference>
<evidence type="ECO:0000256" key="1">
    <source>
        <dbReference type="SAM" id="MobiDB-lite"/>
    </source>
</evidence>
<comment type="caution">
    <text evidence="2">The sequence shown here is derived from an EMBL/GenBank/DDBJ whole genome shotgun (WGS) entry which is preliminary data.</text>
</comment>
<evidence type="ECO:0000313" key="5">
    <source>
        <dbReference type="Proteomes" id="UP000011016"/>
    </source>
</evidence>
<reference evidence="3 4" key="2">
    <citation type="submission" date="2012-08" db="EMBL/GenBank/DDBJ databases">
        <title>The Genome Sequence of Turicella otitidis ATCC 51513.</title>
        <authorList>
            <consortium name="The Broad Institute Genome Sequencing Platform"/>
            <person name="Earl A."/>
            <person name="Ward D."/>
            <person name="Feldgarden M."/>
            <person name="Gevers D."/>
            <person name="Huys G."/>
            <person name="Walker B."/>
            <person name="Young S.K."/>
            <person name="Zeng Q."/>
            <person name="Gargeya S."/>
            <person name="Fitzgerald M."/>
            <person name="Haas B."/>
            <person name="Abouelleil A."/>
            <person name="Alvarado L."/>
            <person name="Arachchi H.M."/>
            <person name="Berlin A.M."/>
            <person name="Chapman S.B."/>
            <person name="Goldberg J."/>
            <person name="Griggs A."/>
            <person name="Gujja S."/>
            <person name="Hansen M."/>
            <person name="Howarth C."/>
            <person name="Imamovic A."/>
            <person name="Larimer J."/>
            <person name="McCowen C."/>
            <person name="Montmayeur A."/>
            <person name="Murphy C."/>
            <person name="Neiman D."/>
            <person name="Pearson M."/>
            <person name="Priest M."/>
            <person name="Roberts A."/>
            <person name="Saif S."/>
            <person name="Shea T."/>
            <person name="Sisk P."/>
            <person name="Sykes S."/>
            <person name="Wortman J."/>
            <person name="Nusbaum C."/>
            <person name="Birren B."/>
        </authorList>
    </citation>
    <scope>NUCLEOTIDE SEQUENCE [LARGE SCALE GENOMIC DNA]</scope>
    <source>
        <strain evidence="3 4">ATCC 51513</strain>
    </source>
</reference>
<evidence type="ECO:0000313" key="4">
    <source>
        <dbReference type="Proteomes" id="UP000006078"/>
    </source>
</evidence>
<dbReference type="Proteomes" id="UP000006078">
    <property type="component" value="Unassembled WGS sequence"/>
</dbReference>
<dbReference type="AlphaFoldDB" id="I7L9U8"/>
<name>I7L9U8_9CORY</name>
<organism evidence="2 5">
    <name type="scientific">Corynebacterium otitidis ATCC 51513</name>
    <dbReference type="NCBI Taxonomy" id="883169"/>
    <lineage>
        <taxon>Bacteria</taxon>
        <taxon>Bacillati</taxon>
        <taxon>Actinomycetota</taxon>
        <taxon>Actinomycetes</taxon>
        <taxon>Mycobacteriales</taxon>
        <taxon>Corynebacteriaceae</taxon>
        <taxon>Corynebacterium</taxon>
    </lineage>
</organism>
<proteinExistence type="predicted"/>
<dbReference type="GO" id="GO:0004658">
    <property type="term" value="F:propionyl-CoA carboxylase activity"/>
    <property type="evidence" value="ECO:0007669"/>
    <property type="project" value="InterPro"/>
</dbReference>
<gene>
    <name evidence="2" type="ORF">BN46_1366</name>
    <name evidence="3" type="ORF">HMPREF9719_01636</name>
</gene>
<evidence type="ECO:0008006" key="6">
    <source>
        <dbReference type="Google" id="ProtNLM"/>
    </source>
</evidence>
<dbReference type="RefSeq" id="WP_004601526.1">
    <property type="nucleotide sequence ID" value="NZ_HF541868.1"/>
</dbReference>